<feature type="binding site" evidence="10">
    <location>
        <position position="122"/>
    </location>
    <ligand>
        <name>Mg(2+)</name>
        <dbReference type="ChEBI" id="CHEBI:18420"/>
    </ligand>
</feature>
<evidence type="ECO:0000256" key="7">
    <source>
        <dbReference type="PIRNR" id="PIRNR004682"/>
    </source>
</evidence>
<feature type="site" description="Contributes to substrate recognition" evidence="9">
    <location>
        <position position="96"/>
    </location>
</feature>
<keyword evidence="3 10" id="KW-0479">Metal-binding</keyword>
<feature type="site" description="Stabilizes the phosphoryl group" evidence="9">
    <location>
        <position position="97"/>
    </location>
</feature>
<keyword evidence="5 7" id="KW-0119">Carbohydrate metabolism</keyword>
<proteinExistence type="inferred from homology"/>
<evidence type="ECO:0000256" key="1">
    <source>
        <dbReference type="ARBA" id="ARBA00004496"/>
    </source>
</evidence>
<keyword evidence="12" id="KW-1185">Reference proteome</keyword>
<dbReference type="GO" id="GO:0005737">
    <property type="term" value="C:cytoplasm"/>
    <property type="evidence" value="ECO:0007669"/>
    <property type="project" value="UniProtKB-SubCell"/>
</dbReference>
<evidence type="ECO:0000256" key="4">
    <source>
        <dbReference type="ARBA" id="ARBA00022801"/>
    </source>
</evidence>
<gene>
    <name evidence="11" type="ORF">NDR86_01390</name>
</gene>
<name>A0A9X2E5U5_9NOCA</name>
<comment type="caution">
    <text evidence="11">The sequence shown here is derived from an EMBL/GenBank/DDBJ whole genome shotgun (WGS) entry which is preliminary data.</text>
</comment>
<comment type="similarity">
    <text evidence="7">Belongs to the gmhB family.</text>
</comment>
<dbReference type="PIRSF" id="PIRSF004682">
    <property type="entry name" value="GmhB"/>
    <property type="match status" value="1"/>
</dbReference>
<keyword evidence="2 7" id="KW-0963">Cytoplasm</keyword>
<feature type="binding site" evidence="10">
    <location>
        <position position="95"/>
    </location>
    <ligand>
        <name>Zn(2+)</name>
        <dbReference type="ChEBI" id="CHEBI:29105"/>
    </ligand>
</feature>
<evidence type="ECO:0000256" key="10">
    <source>
        <dbReference type="PIRSR" id="PIRSR004682-4"/>
    </source>
</evidence>
<evidence type="ECO:0000256" key="3">
    <source>
        <dbReference type="ARBA" id="ARBA00022723"/>
    </source>
</evidence>
<dbReference type="Pfam" id="PF13242">
    <property type="entry name" value="Hydrolase_like"/>
    <property type="match status" value="1"/>
</dbReference>
<evidence type="ECO:0000256" key="9">
    <source>
        <dbReference type="PIRSR" id="PIRSR004682-3"/>
    </source>
</evidence>
<organism evidence="11 12">
    <name type="scientific">Nocardia pulmonis</name>
    <dbReference type="NCBI Taxonomy" id="2951408"/>
    <lineage>
        <taxon>Bacteria</taxon>
        <taxon>Bacillati</taxon>
        <taxon>Actinomycetota</taxon>
        <taxon>Actinomycetes</taxon>
        <taxon>Mycobacteriales</taxon>
        <taxon>Nocardiaceae</taxon>
        <taxon>Nocardia</taxon>
    </lineage>
</organism>
<dbReference type="AlphaFoldDB" id="A0A9X2E5U5"/>
<dbReference type="EMBL" id="JAMRXG010000001">
    <property type="protein sequence ID" value="MCM6772123.1"/>
    <property type="molecule type" value="Genomic_DNA"/>
</dbReference>
<comment type="cofactor">
    <cofactor evidence="10">
        <name>Zn(2+)</name>
        <dbReference type="ChEBI" id="CHEBI:29105"/>
    </cofactor>
</comment>
<evidence type="ECO:0000256" key="2">
    <source>
        <dbReference type="ARBA" id="ARBA00022490"/>
    </source>
</evidence>
<accession>A0A9X2E5U5</accession>
<dbReference type="RefSeq" id="WP_251908996.1">
    <property type="nucleotide sequence ID" value="NZ_JAMRXG010000001.1"/>
</dbReference>
<feature type="binding site" evidence="10">
    <location>
        <position position="8"/>
    </location>
    <ligand>
        <name>Mg(2+)</name>
        <dbReference type="ChEBI" id="CHEBI:18420"/>
    </ligand>
</feature>
<feature type="binding site" evidence="10">
    <location>
        <position position="85"/>
    </location>
    <ligand>
        <name>Zn(2+)</name>
        <dbReference type="ChEBI" id="CHEBI:29105"/>
    </ligand>
</feature>
<comment type="subcellular location">
    <subcellularLocation>
        <location evidence="1 7">Cytoplasm</location>
    </subcellularLocation>
</comment>
<keyword evidence="10" id="KW-0862">Zinc</keyword>
<feature type="site" description="Stabilizes the phosphoryl group" evidence="9">
    <location>
        <position position="50"/>
    </location>
</feature>
<dbReference type="InterPro" id="IPR004446">
    <property type="entry name" value="Heptose_bisP_phosphatase"/>
</dbReference>
<evidence type="ECO:0000256" key="8">
    <source>
        <dbReference type="PIRSR" id="PIRSR004682-1"/>
    </source>
</evidence>
<dbReference type="GO" id="GO:0005975">
    <property type="term" value="P:carbohydrate metabolic process"/>
    <property type="evidence" value="ECO:0007669"/>
    <property type="project" value="InterPro"/>
</dbReference>
<comment type="cofactor">
    <cofactor evidence="10">
        <name>Mg(2+)</name>
        <dbReference type="ChEBI" id="CHEBI:18420"/>
    </cofactor>
</comment>
<dbReference type="NCBIfam" id="TIGR01662">
    <property type="entry name" value="HAD-SF-IIIA"/>
    <property type="match status" value="1"/>
</dbReference>
<dbReference type="Proteomes" id="UP001139157">
    <property type="component" value="Unassembled WGS sequence"/>
</dbReference>
<dbReference type="InterPro" id="IPR023214">
    <property type="entry name" value="HAD_sf"/>
</dbReference>
<dbReference type="PANTHER" id="PTHR42891:SF1">
    <property type="entry name" value="D-GLYCERO-BETA-D-MANNO-HEPTOSE-1,7-BISPHOSPHATE 7-PHOSPHATASE"/>
    <property type="match status" value="1"/>
</dbReference>
<protein>
    <recommendedName>
        <fullName evidence="6 7">D,D-heptose 1,7-bisphosphate phosphatase</fullName>
        <ecNumber evidence="7">3.1.3.-</ecNumber>
    </recommendedName>
</protein>
<dbReference type="EC" id="3.1.3.-" evidence="7"/>
<dbReference type="GO" id="GO:0016791">
    <property type="term" value="F:phosphatase activity"/>
    <property type="evidence" value="ECO:0007669"/>
    <property type="project" value="InterPro"/>
</dbReference>
<evidence type="ECO:0000313" key="12">
    <source>
        <dbReference type="Proteomes" id="UP001139157"/>
    </source>
</evidence>
<dbReference type="PANTHER" id="PTHR42891">
    <property type="entry name" value="D-GLYCERO-BETA-D-MANNO-HEPTOSE-1,7-BISPHOSPHATE 7-PHOSPHATASE"/>
    <property type="match status" value="1"/>
</dbReference>
<dbReference type="InterPro" id="IPR006549">
    <property type="entry name" value="HAD-SF_hydro_IIIA"/>
</dbReference>
<dbReference type="GO" id="GO:0046872">
    <property type="term" value="F:metal ion binding"/>
    <property type="evidence" value="ECO:0007669"/>
    <property type="project" value="UniProtKB-KW"/>
</dbReference>
<dbReference type="SUPFAM" id="SSF56784">
    <property type="entry name" value="HAD-like"/>
    <property type="match status" value="1"/>
</dbReference>
<reference evidence="11" key="1">
    <citation type="submission" date="2022-06" db="EMBL/GenBank/DDBJ databases">
        <title>Novel species in genus nocardia.</title>
        <authorList>
            <person name="Li F."/>
        </authorList>
    </citation>
    <scope>NUCLEOTIDE SEQUENCE</scope>
    <source>
        <strain evidence="11">CDC141</strain>
    </source>
</reference>
<feature type="binding site" evidence="10">
    <location>
        <position position="93"/>
    </location>
    <ligand>
        <name>Zn(2+)</name>
        <dbReference type="ChEBI" id="CHEBI:29105"/>
    </ligand>
</feature>
<evidence type="ECO:0000256" key="6">
    <source>
        <dbReference type="ARBA" id="ARBA00031828"/>
    </source>
</evidence>
<keyword evidence="10" id="KW-0460">Magnesium</keyword>
<dbReference type="NCBIfam" id="TIGR01656">
    <property type="entry name" value="Histidinol-ppas"/>
    <property type="match status" value="1"/>
</dbReference>
<keyword evidence="4 7" id="KW-0378">Hydrolase</keyword>
<dbReference type="InterPro" id="IPR006543">
    <property type="entry name" value="Histidinol-phos"/>
</dbReference>
<evidence type="ECO:0000313" key="11">
    <source>
        <dbReference type="EMBL" id="MCM6772123.1"/>
    </source>
</evidence>
<feature type="binding site" evidence="10">
    <location>
        <position position="87"/>
    </location>
    <ligand>
        <name>Zn(2+)</name>
        <dbReference type="ChEBI" id="CHEBI:29105"/>
    </ligand>
</feature>
<feature type="binding site" evidence="10">
    <location>
        <position position="10"/>
    </location>
    <ligand>
        <name>Mg(2+)</name>
        <dbReference type="ChEBI" id="CHEBI:18420"/>
    </ligand>
</feature>
<feature type="active site" description="Nucleophile" evidence="8">
    <location>
        <position position="8"/>
    </location>
</feature>
<feature type="active site" description="Proton donor" evidence="8">
    <location>
        <position position="10"/>
    </location>
</feature>
<evidence type="ECO:0000256" key="5">
    <source>
        <dbReference type="ARBA" id="ARBA00023277"/>
    </source>
</evidence>
<dbReference type="Gene3D" id="3.40.50.1000">
    <property type="entry name" value="HAD superfamily/HAD-like"/>
    <property type="match status" value="1"/>
</dbReference>
<sequence>MPAALLFDRDDTLIVDVPYLADPALVQPVPGAARLLAGVRAAGVPIGVVSNQSGVARGIVSPERLAAVNARVEELLGPFDTWQICPHGPADGCACRKPRPGLITAAARGLGVRPERCVMIGDIGADVRAAQAAGARAVLVPTPKTRPEEVAHARATARVAPDLATAVALALADIDPEEVGRKGDSR</sequence>
<dbReference type="InterPro" id="IPR036412">
    <property type="entry name" value="HAD-like_sf"/>
</dbReference>